<comment type="caution">
    <text evidence="3">The sequence shown here is derived from an EMBL/GenBank/DDBJ whole genome shotgun (WGS) entry which is preliminary data.</text>
</comment>
<organism evidence="3 4">
    <name type="scientific">Adlercreutzia equolifaciens subsp. celatus DSM 18785</name>
    <dbReference type="NCBI Taxonomy" id="1121021"/>
    <lineage>
        <taxon>Bacteria</taxon>
        <taxon>Bacillati</taxon>
        <taxon>Actinomycetota</taxon>
        <taxon>Coriobacteriia</taxon>
        <taxon>Eggerthellales</taxon>
        <taxon>Eggerthellaceae</taxon>
        <taxon>Adlercreutzia</taxon>
    </lineage>
</organism>
<reference evidence="3 4" key="1">
    <citation type="journal article" date="2019" name="Microbiol. Resour. Announc.">
        <title>Draft Genome Sequences of Type Strains of Gordonibacter faecihominis, Paraeggerthella hongkongensis, Parvibacter caecicola,Slackia equolifaciens, Slackia faecicanis, and Slackia isoflavoniconvertens.</title>
        <authorList>
            <person name="Danylec N."/>
            <person name="Stoll D.A."/>
            <person name="Dotsch A."/>
            <person name="Huch M."/>
        </authorList>
    </citation>
    <scope>NUCLEOTIDE SEQUENCE [LARGE SCALE GENOMIC DNA]</scope>
    <source>
        <strain evidence="3 4">DSM 18785</strain>
    </source>
</reference>
<dbReference type="Proteomes" id="UP000278327">
    <property type="component" value="Unassembled WGS sequence"/>
</dbReference>
<feature type="transmembrane region" description="Helical" evidence="2">
    <location>
        <begin position="148"/>
        <end position="169"/>
    </location>
</feature>
<keyword evidence="2" id="KW-0812">Transmembrane</keyword>
<accession>A0A3N0AQK8</accession>
<feature type="region of interest" description="Disordered" evidence="1">
    <location>
        <begin position="61"/>
        <end position="112"/>
    </location>
</feature>
<keyword evidence="2" id="KW-0472">Membrane</keyword>
<name>A0A3N0AQK8_9ACTN</name>
<sequence>MAPVRRDGADECGGVVLRHVRRLRVAGHLHAVGAAVVELREPCAHLHRGVAALGAVAAQEDPGLGRGRPASRHRRRPAEGQHRRAALPGGLRGPRVCRPRPRRDRRERARRCGSPGRLRAELHVRGVELVQPVHLLSVLGGIVRPRNILFASVLCMLLCGPALIGLASWSGVALPSWLTADDAAYLSGGIVEADPAAYASLEGFSSGEFQIAAEDAVGNCIPMKAMALLANAALQRSAIEASNALFGWECYPAFYGSSIAEMPSRHRLLEIAEKATGDTLATASHIRDGLDALSLRHPEQRFFVYMGPDSMNIEGSPTAKLISNPLTYGELSSIFEDEDGHFQWIDGNVTFDEFADGWNSTDHHWNIQGAFRAYERMASALGFRDELLVPARLVTYDAPSFRGTFARRGLETRYVDQMTDYEFADFPQLSITIDGAEASMDSLVHWKNYQAANVGANAFTSRYAEYFHTDYGLITLENEESDSRQDLLIVADSYSNCMERFLAVHYRTTYVLDPRHDDETIDAFLAQHQDVSDVLFIMRSPNMLAQTTEHALEPEDMRE</sequence>
<protein>
    <recommendedName>
        <fullName evidence="5">AlgX/AlgJ SGNH hydrolase-like domain-containing protein</fullName>
    </recommendedName>
</protein>
<evidence type="ECO:0000313" key="4">
    <source>
        <dbReference type="Proteomes" id="UP000278327"/>
    </source>
</evidence>
<dbReference type="AlphaFoldDB" id="A0A3N0AQK8"/>
<keyword evidence="2" id="KW-1133">Transmembrane helix</keyword>
<feature type="compositionally biased region" description="Basic residues" evidence="1">
    <location>
        <begin position="95"/>
        <end position="111"/>
    </location>
</feature>
<evidence type="ECO:0000256" key="1">
    <source>
        <dbReference type="SAM" id="MobiDB-lite"/>
    </source>
</evidence>
<dbReference type="EMBL" id="QICA01000018">
    <property type="protein sequence ID" value="RNL36839.1"/>
    <property type="molecule type" value="Genomic_DNA"/>
</dbReference>
<keyword evidence="4" id="KW-1185">Reference proteome</keyword>
<gene>
    <name evidence="3" type="ORF">DMP10_09790</name>
</gene>
<evidence type="ECO:0000313" key="3">
    <source>
        <dbReference type="EMBL" id="RNL36839.1"/>
    </source>
</evidence>
<evidence type="ECO:0000256" key="2">
    <source>
        <dbReference type="SAM" id="Phobius"/>
    </source>
</evidence>
<proteinExistence type="predicted"/>
<evidence type="ECO:0008006" key="5">
    <source>
        <dbReference type="Google" id="ProtNLM"/>
    </source>
</evidence>